<evidence type="ECO:0000256" key="1">
    <source>
        <dbReference type="ARBA" id="ARBA00022649"/>
    </source>
</evidence>
<comment type="caution">
    <text evidence="2">The sequence shown here is derived from an EMBL/GenBank/DDBJ whole genome shotgun (WGS) entry which is preliminary data.</text>
</comment>
<reference evidence="2" key="1">
    <citation type="submission" date="2022-12" db="EMBL/GenBank/DDBJ databases">
        <title>Isolation and characterisation of novel Methanocorpusculum spp. from native Australian herbivores indicates the genus is ancestrally host-associated.</title>
        <authorList>
            <person name="Volmer J.G."/>
            <person name="Soo R.M."/>
            <person name="Evans P.N."/>
            <person name="Hoedt E.C."/>
            <person name="Astorga Alsina A.L."/>
            <person name="Woodcroft B.J."/>
            <person name="Tyson G.W."/>
            <person name="Hugenholtz P."/>
            <person name="Morrison M."/>
        </authorList>
    </citation>
    <scope>NUCLEOTIDE SEQUENCE</scope>
    <source>
        <strain evidence="2">MG</strain>
    </source>
</reference>
<dbReference type="PIRSF" id="PIRSF006156">
    <property type="entry name" value="YafQ"/>
    <property type="match status" value="1"/>
</dbReference>
<dbReference type="SUPFAM" id="SSF143011">
    <property type="entry name" value="RelE-like"/>
    <property type="match status" value="1"/>
</dbReference>
<dbReference type="Pfam" id="PF15738">
    <property type="entry name" value="YafQ_toxin"/>
    <property type="match status" value="1"/>
</dbReference>
<evidence type="ECO:0000313" key="2">
    <source>
        <dbReference type="EMBL" id="MCZ0860224.1"/>
    </source>
</evidence>
<gene>
    <name evidence="2" type="ORF">O0S10_03130</name>
</gene>
<name>A0ABT4IFR8_9EURY</name>
<dbReference type="RefSeq" id="WP_268924445.1">
    <property type="nucleotide sequence ID" value="NZ_JAPTGB010000005.1"/>
</dbReference>
<dbReference type="PANTHER" id="PTHR40588">
    <property type="entry name" value="MRNA INTERFERASE TOXIN YAFQ"/>
    <property type="match status" value="1"/>
</dbReference>
<organism evidence="2 3">
    <name type="scientific">Methanocorpusculum petauri</name>
    <dbReference type="NCBI Taxonomy" id="3002863"/>
    <lineage>
        <taxon>Archaea</taxon>
        <taxon>Methanobacteriati</taxon>
        <taxon>Methanobacteriota</taxon>
        <taxon>Stenosarchaea group</taxon>
        <taxon>Methanomicrobia</taxon>
        <taxon>Methanomicrobiales</taxon>
        <taxon>Methanocorpusculaceae</taxon>
        <taxon>Methanocorpusculum</taxon>
    </lineage>
</organism>
<protein>
    <submittedName>
        <fullName evidence="2">Type II toxin-antitoxin system YafQ family toxin</fullName>
    </submittedName>
</protein>
<dbReference type="NCBIfam" id="TIGR02385">
    <property type="entry name" value="RelE_StbE"/>
    <property type="match status" value="1"/>
</dbReference>
<dbReference type="InterPro" id="IPR007712">
    <property type="entry name" value="RelE/ParE_toxin"/>
</dbReference>
<evidence type="ECO:0000313" key="3">
    <source>
        <dbReference type="Proteomes" id="UP001141422"/>
    </source>
</evidence>
<dbReference type="NCBIfam" id="TIGR00053">
    <property type="entry name" value="YafQ family addiction module toxin"/>
    <property type="match status" value="1"/>
</dbReference>
<accession>A0ABT4IFR8</accession>
<keyword evidence="1" id="KW-1277">Toxin-antitoxin system</keyword>
<dbReference type="Gene3D" id="3.30.2310.20">
    <property type="entry name" value="RelE-like"/>
    <property type="match status" value="1"/>
</dbReference>
<dbReference type="InterPro" id="IPR035093">
    <property type="entry name" value="RelE/ParE_toxin_dom_sf"/>
</dbReference>
<keyword evidence="3" id="KW-1185">Reference proteome</keyword>
<sequence>MYAITTTSRFKKDVKVLQKRGYDLTLLTGVIELLVQGERLPRNYLDHGLNGEWSDFRECHIQPDWILIYRIDDEMLVLTLTRTGTHSDLF</sequence>
<dbReference type="PANTHER" id="PTHR40588:SF1">
    <property type="entry name" value="MRNA INTERFERASE TOXIN YAFQ"/>
    <property type="match status" value="1"/>
</dbReference>
<dbReference type="EMBL" id="JAPTGB010000005">
    <property type="protein sequence ID" value="MCZ0860224.1"/>
    <property type="molecule type" value="Genomic_DNA"/>
</dbReference>
<proteinExistence type="predicted"/>
<dbReference type="Proteomes" id="UP001141422">
    <property type="component" value="Unassembled WGS sequence"/>
</dbReference>
<dbReference type="InterPro" id="IPR004386">
    <property type="entry name" value="Toxin_YafQ-like"/>
</dbReference>